<dbReference type="EMBL" id="MCFH01000007">
    <property type="protein sequence ID" value="ORX56576.1"/>
    <property type="molecule type" value="Genomic_DNA"/>
</dbReference>
<feature type="region of interest" description="Disordered" evidence="1">
    <location>
        <begin position="923"/>
        <end position="956"/>
    </location>
</feature>
<organism evidence="2 3">
    <name type="scientific">Piromyces finnis</name>
    <dbReference type="NCBI Taxonomy" id="1754191"/>
    <lineage>
        <taxon>Eukaryota</taxon>
        <taxon>Fungi</taxon>
        <taxon>Fungi incertae sedis</taxon>
        <taxon>Chytridiomycota</taxon>
        <taxon>Chytridiomycota incertae sedis</taxon>
        <taxon>Neocallimastigomycetes</taxon>
        <taxon>Neocallimastigales</taxon>
        <taxon>Neocallimastigaceae</taxon>
        <taxon>Piromyces</taxon>
    </lineage>
</organism>
<accession>A0A1Y1VJK0</accession>
<evidence type="ECO:0000256" key="1">
    <source>
        <dbReference type="SAM" id="MobiDB-lite"/>
    </source>
</evidence>
<feature type="region of interest" description="Disordered" evidence="1">
    <location>
        <begin position="546"/>
        <end position="566"/>
    </location>
</feature>
<feature type="region of interest" description="Disordered" evidence="1">
    <location>
        <begin position="1661"/>
        <end position="1787"/>
    </location>
</feature>
<feature type="region of interest" description="Disordered" evidence="1">
    <location>
        <begin position="780"/>
        <end position="805"/>
    </location>
</feature>
<reference evidence="2 3" key="2">
    <citation type="submission" date="2016-08" db="EMBL/GenBank/DDBJ databases">
        <title>Pervasive Adenine N6-methylation of Active Genes in Fungi.</title>
        <authorList>
            <consortium name="DOE Joint Genome Institute"/>
            <person name="Mondo S.J."/>
            <person name="Dannebaum R.O."/>
            <person name="Kuo R.C."/>
            <person name="Labutti K."/>
            <person name="Haridas S."/>
            <person name="Kuo A."/>
            <person name="Salamov A."/>
            <person name="Ahrendt S.R."/>
            <person name="Lipzen A."/>
            <person name="Sullivan W."/>
            <person name="Andreopoulos W.B."/>
            <person name="Clum A."/>
            <person name="Lindquist E."/>
            <person name="Daum C."/>
            <person name="Ramamoorthy G.K."/>
            <person name="Gryganskyi A."/>
            <person name="Culley D."/>
            <person name="Magnuson J.K."/>
            <person name="James T.Y."/>
            <person name="O'Malley M.A."/>
            <person name="Stajich J.E."/>
            <person name="Spatafora J.W."/>
            <person name="Visel A."/>
            <person name="Grigoriev I.V."/>
        </authorList>
    </citation>
    <scope>NUCLEOTIDE SEQUENCE [LARGE SCALE GENOMIC DNA]</scope>
    <source>
        <strain evidence="3">finn</strain>
    </source>
</reference>
<sequence>MKFKTIFKKLNPKKYDKKSALNDRISPTSPSPASSPNTTSPVNYKPIDFPQRKTSSVFQGYPNNHFNIYGRKYSASTISSSSLPTSFPPVPYVVQPTKQNEVTEINQESLDYSQVSTIPSPSRRESYITSRRSSQKVINQENIDINEFRKNSIGKIHGANEFFGVKSLENSNNTTTLINSNDEVMTSFPSKRSNSPNDHSNTLNPLLMALHKDKDENRQEKNDEILEYIDNQNENLAVDGYFESPYPETQTYENNNTLMRTISTKPHSQPHSPLSPSLSISSKKKTHSIFGYLKKKDKKKDKEFKTVFKNFSVMDTQSIEHEGLIIVDNQNNALHSLWEQCNSDLMKRNSTINKNSVVPPLSPLSTAKSLNNEKIVPPLSPLSTAKSLNNEKISTSPISTPLNYEKVSNPHNSQSNYHKSLERKSTSPFISPINEKNCMNISPLSSPSNQEILNLNLIQSSLNNKKISSSPLHSPKNANRISVNSRYITGNNERISSSYSSPINQHMNYERISPLNSPLNHKRISPLNSPLSHERMSLFSLSNERVSPNLYNSPGNSEKKNSQLNSLKDESQNGINTIRPPRSQSINSQQRNFSYYNGVVNHSPSPSTPKYPINSIATSPRYKIYMKESNDNKPNVDLLDDTMNSQQCNSEVSYSLSMLKSQVNPYATSPRYRVYMMNNNNNDDNKTNADFNTINSINYNNKSRINSLKGKPSVPGRNDSLFNNLTVNIQNKPLSHQSSTSHPLVEMSKSDLLLNNKNNNNSRTSLRINTNVPVRIVHSPVNNKPQISPNGYSLKLTTSPLPPLRTRKSPALSYTKLSSPISPTSNVSSEDILKENVGQTDISTNNNSLSKNKNNILNSNIEKEQSKECISLKVSETEKESVLAKYLEERTEEESTIISFIEKPSEPETEIIEKKEKSFKNLKEDTTEKEELTKDSKEKTIEKEELTEDSKEKTIEKEELTEDSKVKIIENELINNSKEKIIEKEVLSENSKEIIEENVNVVKTIDVQIENSLCDELSDDTIKTIPEPSIHSMNTENAGSVKSKISTLSKISNNVKTSLKSFAKSLGDKDNIYENTDISRISKRSSITSFTSNNSDDSSISDLFSTTITKCPVTEEAQCSNPANQDEAIRYNIENMKPIKIIKESKNSNLGKRTSGILKNRSSYSILKNKSSFNKLKNRNSGSIYSIYSGSIDAFPIKLDEMPSKKLKNKISIESKKSKVSFCEDKNIYRNITIDRKDSSKLKRISNSSIIPYIVEKSLNQTTILNESSIKFDNYSTTESFSILKGNFNEDDESMNGNIGFSDNEYNTDIPAEPYFYQIHNMPSISSINFSYDSEIDAVVSDLTKEKIQIFDQQLLNNKTNSSATFYHNSHEDTMNKRQSSNNTYHNEDEEISNFFESQSDNRTSFIVIGKDDDVLKENSLVDKNTKGNTLYNDKTNNKDSYSNRLKKNNQLLSNSESLNSTSSVNAIRNFPQNGKDFKYTPSCSSSIITNISTNTNNINNSINKKNDKKETKPLYSDHISIKTRYSEPCEKLDININDSITMVKKDKSFKSTGDIDSVNNIDIDLLDLKLDLNLNFDLKDEICNSINLEKNEEIKNNYEFSSLEIEDSPNELKDLNINKKESKNLSSPLSPTNINTNNSIKAKKNNTDDLNFSSIKKLIQNKKNSDESSSSSSQSDSKSNEDGEKSNHIKFNNKEIRKIKNQKRESNDYNKNEINNENQETVKRSFSKQSRSSKLEFPFRRSSSKQSKDNKNDFPSRNSSVVTTASKTKNDNVLRRSSTKRSVNDYSKTVQDCIQQLAPAFKNFDSQFSPSKETQKSECQFEKKISYENKKESHLFTDIKKSTVLGKDDIFKSKKTNEISKIKFTPMKIALPSKTDNNASEEPLTIVVGNQEVTHYNYKSFSAKSNSVAVVSGQYSTHKDLNKSTHKSFVEGTTLVNSDRYSKNFQKSKLVGCSTLVNSEENPSFYPSKIIQSSKIIKEKRKPASLLPRNESLKILKDQYPKESINADEIVAAKCVEINGKKSIKSERINTNEIKGKTPQHKKYQSSPVKSSKPALCDDSTNKTKSVDINTMTFSRRTSSLINPTSVPSPLLYNKNILRVKREGLPHRKRISHRSITKKTSQSSSLKISSILNEEQIMAKKSWETKDDESINTNRHASHRTRSRSFGPGDLSKYYMVALANVMFNNGNSKALFESPSYNKSNQEILKELNDNGVISFRRNSVDQYANNDITSPIFEKINGLTNLEFIELYLDIVQRNLSIDELLQRISK</sequence>
<protein>
    <submittedName>
        <fullName evidence="2">Uncharacterized protein</fullName>
    </submittedName>
</protein>
<reference evidence="2 3" key="1">
    <citation type="submission" date="2016-08" db="EMBL/GenBank/DDBJ databases">
        <title>Genomes of anaerobic fungi encode conserved fungal cellulosomes for biomass hydrolysis.</title>
        <authorList>
            <consortium name="DOE Joint Genome Institute"/>
            <person name="Haitjema C.H."/>
            <person name="Gilmore S.P."/>
            <person name="Henske J.K."/>
            <person name="Solomon K.V."/>
            <person name="De Groot R."/>
            <person name="Kuo A."/>
            <person name="Mondo S.J."/>
            <person name="Salamov A.A."/>
            <person name="Labutti K."/>
            <person name="Zhao Z."/>
            <person name="Chiniquy J."/>
            <person name="Barry K."/>
            <person name="Brewer H.M."/>
            <person name="Purvine S.O."/>
            <person name="Wright A.T."/>
            <person name="Boxma B."/>
            <person name="Van Alen T."/>
            <person name="Hackstein J.H."/>
            <person name="Baker S.E."/>
            <person name="Grigoriev I.V."/>
            <person name="O'Malley M.A."/>
        </authorList>
    </citation>
    <scope>NUCLEOTIDE SEQUENCE [LARGE SCALE GENOMIC DNA]</scope>
    <source>
        <strain evidence="3">finn</strain>
    </source>
</reference>
<feature type="region of interest" description="Disordered" evidence="1">
    <location>
        <begin position="2144"/>
        <end position="2165"/>
    </location>
</feature>
<dbReference type="Proteomes" id="UP000193719">
    <property type="component" value="Unassembled WGS sequence"/>
</dbReference>
<proteinExistence type="predicted"/>
<comment type="caution">
    <text evidence="2">The sequence shown here is derived from an EMBL/GenBank/DDBJ whole genome shotgun (WGS) entry which is preliminary data.</text>
</comment>
<feature type="region of interest" description="Disordered" evidence="1">
    <location>
        <begin position="15"/>
        <end position="44"/>
    </location>
</feature>
<gene>
    <name evidence="2" type="ORF">BCR36DRAFT_163594</name>
</gene>
<dbReference type="STRING" id="1754191.A0A1Y1VJK0"/>
<feature type="compositionally biased region" description="Polar residues" evidence="1">
    <location>
        <begin position="1756"/>
        <end position="1768"/>
    </location>
</feature>
<keyword evidence="3" id="KW-1185">Reference proteome</keyword>
<feature type="compositionally biased region" description="Low complexity" evidence="1">
    <location>
        <begin position="26"/>
        <end position="41"/>
    </location>
</feature>
<feature type="compositionally biased region" description="Polar residues" evidence="1">
    <location>
        <begin position="409"/>
        <end position="418"/>
    </location>
</feature>
<feature type="compositionally biased region" description="Polar residues" evidence="1">
    <location>
        <begin position="1625"/>
        <end position="1641"/>
    </location>
</feature>
<feature type="compositionally biased region" description="Polar residues" evidence="1">
    <location>
        <begin position="546"/>
        <end position="556"/>
    </location>
</feature>
<feature type="compositionally biased region" description="Polar residues" evidence="1">
    <location>
        <begin position="780"/>
        <end position="791"/>
    </location>
</feature>
<evidence type="ECO:0000313" key="3">
    <source>
        <dbReference type="Proteomes" id="UP000193719"/>
    </source>
</evidence>
<evidence type="ECO:0000313" key="2">
    <source>
        <dbReference type="EMBL" id="ORX56576.1"/>
    </source>
</evidence>
<feature type="compositionally biased region" description="Polar residues" evidence="1">
    <location>
        <begin position="393"/>
        <end position="402"/>
    </location>
</feature>
<feature type="compositionally biased region" description="Basic and acidic residues" evidence="1">
    <location>
        <begin position="557"/>
        <end position="566"/>
    </location>
</feature>
<feature type="region of interest" description="Disordered" evidence="1">
    <location>
        <begin position="393"/>
        <end position="429"/>
    </location>
</feature>
<name>A0A1Y1VJK0_9FUNG</name>
<feature type="compositionally biased region" description="Basic and acidic residues" evidence="1">
    <location>
        <begin position="1679"/>
        <end position="1712"/>
    </location>
</feature>
<feature type="region of interest" description="Disordered" evidence="1">
    <location>
        <begin position="1364"/>
        <end position="1385"/>
    </location>
</feature>
<feature type="region of interest" description="Disordered" evidence="1">
    <location>
        <begin position="2031"/>
        <end position="2064"/>
    </location>
</feature>
<feature type="region of interest" description="Disordered" evidence="1">
    <location>
        <begin position="1623"/>
        <end position="1648"/>
    </location>
</feature>
<dbReference type="OrthoDB" id="2163441at2759"/>
<feature type="compositionally biased region" description="Low complexity" evidence="1">
    <location>
        <begin position="1668"/>
        <end position="1678"/>
    </location>
</feature>